<reference evidence="1 2" key="1">
    <citation type="submission" date="2020-02" db="EMBL/GenBank/DDBJ databases">
        <authorList>
            <person name="Ferguson B K."/>
        </authorList>
    </citation>
    <scope>NUCLEOTIDE SEQUENCE [LARGE SCALE GENOMIC DNA]</scope>
</reference>
<dbReference type="EMBL" id="CADCXU010031160">
    <property type="protein sequence ID" value="CAB0017306.1"/>
    <property type="molecule type" value="Genomic_DNA"/>
</dbReference>
<feature type="non-terminal residue" evidence="1">
    <location>
        <position position="57"/>
    </location>
</feature>
<protein>
    <submittedName>
        <fullName evidence="1">Uncharacterized protein</fullName>
    </submittedName>
</protein>
<dbReference type="Proteomes" id="UP000479000">
    <property type="component" value="Unassembled WGS sequence"/>
</dbReference>
<organism evidence="1 2">
    <name type="scientific">Nesidiocoris tenuis</name>
    <dbReference type="NCBI Taxonomy" id="355587"/>
    <lineage>
        <taxon>Eukaryota</taxon>
        <taxon>Metazoa</taxon>
        <taxon>Ecdysozoa</taxon>
        <taxon>Arthropoda</taxon>
        <taxon>Hexapoda</taxon>
        <taxon>Insecta</taxon>
        <taxon>Pterygota</taxon>
        <taxon>Neoptera</taxon>
        <taxon>Paraneoptera</taxon>
        <taxon>Hemiptera</taxon>
        <taxon>Heteroptera</taxon>
        <taxon>Panheteroptera</taxon>
        <taxon>Cimicomorpha</taxon>
        <taxon>Miridae</taxon>
        <taxon>Dicyphina</taxon>
        <taxon>Nesidiocoris</taxon>
    </lineage>
</organism>
<keyword evidence="2" id="KW-1185">Reference proteome</keyword>
<accession>A0A6H5HGV7</accession>
<name>A0A6H5HGV7_9HEMI</name>
<gene>
    <name evidence="1" type="ORF">NTEN_LOCUS21331</name>
</gene>
<sequence length="57" mass="6382">MKEDYYRNPSDSVPMPTVATGTHKVATVGRGARRDGLNLKRDFSDVRYTQCFFGIVG</sequence>
<proteinExistence type="predicted"/>
<evidence type="ECO:0000313" key="2">
    <source>
        <dbReference type="Proteomes" id="UP000479000"/>
    </source>
</evidence>
<dbReference type="AlphaFoldDB" id="A0A6H5HGV7"/>
<evidence type="ECO:0000313" key="1">
    <source>
        <dbReference type="EMBL" id="CAB0017306.1"/>
    </source>
</evidence>